<dbReference type="Pfam" id="PF01055">
    <property type="entry name" value="Glyco_hydro_31_2nd"/>
    <property type="match status" value="1"/>
</dbReference>
<organism evidence="10 11">
    <name type="scientific">Phlebiopsis gigantea (strain 11061_1 CR5-6)</name>
    <name type="common">White-rot fungus</name>
    <name type="synonym">Peniophora gigantea</name>
    <dbReference type="NCBI Taxonomy" id="745531"/>
    <lineage>
        <taxon>Eukaryota</taxon>
        <taxon>Fungi</taxon>
        <taxon>Dikarya</taxon>
        <taxon>Basidiomycota</taxon>
        <taxon>Agaricomycotina</taxon>
        <taxon>Agaricomycetes</taxon>
        <taxon>Polyporales</taxon>
        <taxon>Phanerochaetaceae</taxon>
        <taxon>Phlebiopsis</taxon>
    </lineage>
</organism>
<evidence type="ECO:0000313" key="11">
    <source>
        <dbReference type="Proteomes" id="UP000053257"/>
    </source>
</evidence>
<dbReference type="Gene3D" id="2.60.40.1180">
    <property type="entry name" value="Golgi alpha-mannosidase II"/>
    <property type="match status" value="2"/>
</dbReference>
<name>A0A0C3S6U7_PHLG1</name>
<dbReference type="PROSITE" id="PS00129">
    <property type="entry name" value="GLYCOSYL_HYDROL_F31_1"/>
    <property type="match status" value="1"/>
</dbReference>
<dbReference type="InterPro" id="IPR030458">
    <property type="entry name" value="Glyco_hydro_31_AS"/>
</dbReference>
<evidence type="ECO:0000256" key="6">
    <source>
        <dbReference type="RuleBase" id="RU361185"/>
    </source>
</evidence>
<dbReference type="Gene3D" id="3.20.20.80">
    <property type="entry name" value="Glycosidases"/>
    <property type="match status" value="2"/>
</dbReference>
<dbReference type="InterPro" id="IPR000322">
    <property type="entry name" value="Glyco_hydro_31_TIM"/>
</dbReference>
<evidence type="ECO:0000256" key="7">
    <source>
        <dbReference type="SAM" id="SignalP"/>
    </source>
</evidence>
<sequence length="972" mass="106208">MLRVLLLLLLVIGLVDGRLPSALQERVLPEYFQRDATSPTAFSLNVSSCPGYTLTALQNTKTGLIAQLDLAGPACNAFGTDIANLTLEVTYDSDTRLHVNIFDTAKSQFTVPSSVISLPPAPETSHKNSSDLVFNYDPTPFAFWITRRSDPGAQPLFDTRTASLPPTPIPPLNASDPSTAFDGFPLVFEDAYLQLASALPKGANVYGLGEVVASSGFRRDVGTDGGVGTIQTMWARDKQDPFDQNIYGSHSIYLEHRFNESTKRSQSHGVFLFNAAGSDILLQTPPSSPVSLIEYRLIGGTLDFYFFSGPSPQKVIEQYGEVIGFPTWQPAWGFGFHLCRWGYKDVNDTKEQVTKMREAGIPLEVQWTDIDLYHAVRDFTADPVSFPPNEMRALIQELAANNQHYIPIVDAAVAHQSNSSDLYAPYLRGAELDTFIKNPDGSEYIGQVWPGYTVFPDWFAPNTEQYWTEALRNWSTLGIEFSGIWLDMNEISSFCNGSCGTGANWSDTSLGFALPGDPGMLITEYPEGYNATISGPSGNLTVNGTLTYGAGSAGTQSTFQKRGTGAANESDLDLSAPPYAIHNGNGPTWVSTLATNATHFGGLVELDTHNLWGMMESKTTHLALQSIQPGKRPFIIARSTFPSSGKWTGHWLGDNFSKWQYMALSIQGVLQFQIYQIPMVGADTCGFQDNTDEELCNRWMQLSAFVPFYRNHNQRGALSQEPYRWDSVANASKTAIGIRYQLLPYWYTLFANASQFGSPPVRALFYEFPDEPELFNIDTQFLVGRDLLVTPVLTPNVSTVDGILPGRGHAVWRDWYTHDVVNGSVGTPTTLAAPLGHINVHVRDGAALLLHAQPGYTTTETRAGPFSLLVTLSPDGTAFGSAYLDDGETLPPTPSRTLEFHAAAGALHIVSAGTYSVGPKLQNITVLGTPKPGRVQVDGKTVESWEYLSAQEKLVVGPLALDLNGGATISWE</sequence>
<dbReference type="SUPFAM" id="SSF51011">
    <property type="entry name" value="Glycosyl hydrolase domain"/>
    <property type="match status" value="1"/>
</dbReference>
<evidence type="ECO:0000256" key="4">
    <source>
        <dbReference type="ARBA" id="ARBA00023180"/>
    </source>
</evidence>
<evidence type="ECO:0000259" key="9">
    <source>
        <dbReference type="Pfam" id="PF21365"/>
    </source>
</evidence>
<evidence type="ECO:0000313" key="10">
    <source>
        <dbReference type="EMBL" id="KIP04310.1"/>
    </source>
</evidence>
<protein>
    <submittedName>
        <fullName evidence="10">Glycoside hydrolase family 31 protein</fullName>
    </submittedName>
</protein>
<dbReference type="InterPro" id="IPR013780">
    <property type="entry name" value="Glyco_hydro_b"/>
</dbReference>
<dbReference type="GO" id="GO:0004553">
    <property type="term" value="F:hydrolase activity, hydrolyzing O-glycosyl compounds"/>
    <property type="evidence" value="ECO:0007669"/>
    <property type="project" value="InterPro"/>
</dbReference>
<evidence type="ECO:0000256" key="2">
    <source>
        <dbReference type="ARBA" id="ARBA00022729"/>
    </source>
</evidence>
<evidence type="ECO:0000256" key="1">
    <source>
        <dbReference type="ARBA" id="ARBA00007806"/>
    </source>
</evidence>
<dbReference type="HOGENOM" id="CLU_000631_11_0_1"/>
<proteinExistence type="inferred from homology"/>
<feature type="chain" id="PRO_5002178215" evidence="7">
    <location>
        <begin position="18"/>
        <end position="972"/>
    </location>
</feature>
<keyword evidence="3 6" id="KW-0378">Hydrolase</keyword>
<dbReference type="Proteomes" id="UP000053257">
    <property type="component" value="Unassembled WGS sequence"/>
</dbReference>
<dbReference type="SUPFAM" id="SSF74650">
    <property type="entry name" value="Galactose mutarotase-like"/>
    <property type="match status" value="1"/>
</dbReference>
<feature type="domain" description="Glycoside hydrolase family 31 TIM barrel" evidence="8">
    <location>
        <begin position="327"/>
        <end position="749"/>
    </location>
</feature>
<feature type="domain" description="Glycosyl hydrolase family 31 C-terminal" evidence="9">
    <location>
        <begin position="757"/>
        <end position="847"/>
    </location>
</feature>
<keyword evidence="4" id="KW-0325">Glycoprotein</keyword>
<feature type="signal peptide" evidence="7">
    <location>
        <begin position="1"/>
        <end position="17"/>
    </location>
</feature>
<dbReference type="GO" id="GO:0030246">
    <property type="term" value="F:carbohydrate binding"/>
    <property type="evidence" value="ECO:0007669"/>
    <property type="project" value="InterPro"/>
</dbReference>
<dbReference type="CDD" id="cd14752">
    <property type="entry name" value="GH31_N"/>
    <property type="match status" value="1"/>
</dbReference>
<dbReference type="InterPro" id="IPR011013">
    <property type="entry name" value="Gal_mutarotase_sf_dom"/>
</dbReference>
<dbReference type="PROSITE" id="PS00707">
    <property type="entry name" value="GLYCOSYL_HYDROL_F31_2"/>
    <property type="match status" value="1"/>
</dbReference>
<dbReference type="GO" id="GO:0005975">
    <property type="term" value="P:carbohydrate metabolic process"/>
    <property type="evidence" value="ECO:0007669"/>
    <property type="project" value="InterPro"/>
</dbReference>
<keyword evidence="11" id="KW-1185">Reference proteome</keyword>
<dbReference type="InterPro" id="IPR048395">
    <property type="entry name" value="Glyco_hydro_31_C"/>
</dbReference>
<evidence type="ECO:0000259" key="8">
    <source>
        <dbReference type="Pfam" id="PF01055"/>
    </source>
</evidence>
<comment type="similarity">
    <text evidence="1 6">Belongs to the glycosyl hydrolase 31 family.</text>
</comment>
<dbReference type="CDD" id="cd06602">
    <property type="entry name" value="GH31_MGAM_SI_GAA"/>
    <property type="match status" value="1"/>
</dbReference>
<dbReference type="STRING" id="745531.A0A0C3S6U7"/>
<keyword evidence="2 7" id="KW-0732">Signal</keyword>
<dbReference type="InterPro" id="IPR030459">
    <property type="entry name" value="Glyco_hydro_31_CS"/>
</dbReference>
<gene>
    <name evidence="10" type="ORF">PHLGIDRAFT_129600</name>
</gene>
<dbReference type="OrthoDB" id="5839090at2759"/>
<dbReference type="Pfam" id="PF21365">
    <property type="entry name" value="Glyco_hydro_31_3rd"/>
    <property type="match status" value="1"/>
</dbReference>
<dbReference type="EMBL" id="KN840579">
    <property type="protein sequence ID" value="KIP04310.1"/>
    <property type="molecule type" value="Genomic_DNA"/>
</dbReference>
<keyword evidence="5 6" id="KW-0326">Glycosidase</keyword>
<dbReference type="SUPFAM" id="SSF51445">
    <property type="entry name" value="(Trans)glycosidases"/>
    <property type="match status" value="1"/>
</dbReference>
<dbReference type="PANTHER" id="PTHR22762">
    <property type="entry name" value="ALPHA-GLUCOSIDASE"/>
    <property type="match status" value="1"/>
</dbReference>
<dbReference type="InterPro" id="IPR017853">
    <property type="entry name" value="GH"/>
</dbReference>
<reference evidence="10 11" key="1">
    <citation type="journal article" date="2014" name="PLoS Genet.">
        <title>Analysis of the Phlebiopsis gigantea genome, transcriptome and secretome provides insight into its pioneer colonization strategies of wood.</title>
        <authorList>
            <person name="Hori C."/>
            <person name="Ishida T."/>
            <person name="Igarashi K."/>
            <person name="Samejima M."/>
            <person name="Suzuki H."/>
            <person name="Master E."/>
            <person name="Ferreira P."/>
            <person name="Ruiz-Duenas F.J."/>
            <person name="Held B."/>
            <person name="Canessa P."/>
            <person name="Larrondo L.F."/>
            <person name="Schmoll M."/>
            <person name="Druzhinina I.S."/>
            <person name="Kubicek C.P."/>
            <person name="Gaskell J.A."/>
            <person name="Kersten P."/>
            <person name="St John F."/>
            <person name="Glasner J."/>
            <person name="Sabat G."/>
            <person name="Splinter BonDurant S."/>
            <person name="Syed K."/>
            <person name="Yadav J."/>
            <person name="Mgbeahuruike A.C."/>
            <person name="Kovalchuk A."/>
            <person name="Asiegbu F.O."/>
            <person name="Lackner G."/>
            <person name="Hoffmeister D."/>
            <person name="Rencoret J."/>
            <person name="Gutierrez A."/>
            <person name="Sun H."/>
            <person name="Lindquist E."/>
            <person name="Barry K."/>
            <person name="Riley R."/>
            <person name="Grigoriev I.V."/>
            <person name="Henrissat B."/>
            <person name="Kues U."/>
            <person name="Berka R.M."/>
            <person name="Martinez A.T."/>
            <person name="Covert S.F."/>
            <person name="Blanchette R.A."/>
            <person name="Cullen D."/>
        </authorList>
    </citation>
    <scope>NUCLEOTIDE SEQUENCE [LARGE SCALE GENOMIC DNA]</scope>
    <source>
        <strain evidence="10 11">11061_1 CR5-6</strain>
    </source>
</reference>
<dbReference type="Gene3D" id="2.60.40.1760">
    <property type="entry name" value="glycosyl hydrolase (family 31)"/>
    <property type="match status" value="1"/>
</dbReference>
<dbReference type="AlphaFoldDB" id="A0A0C3S6U7"/>
<evidence type="ECO:0000256" key="5">
    <source>
        <dbReference type="ARBA" id="ARBA00023295"/>
    </source>
</evidence>
<evidence type="ECO:0000256" key="3">
    <source>
        <dbReference type="ARBA" id="ARBA00022801"/>
    </source>
</evidence>
<accession>A0A0C3S6U7</accession>
<dbReference type="PANTHER" id="PTHR22762:SF133">
    <property type="entry name" value="P-TYPE DOMAIN-CONTAINING PROTEIN"/>
    <property type="match status" value="1"/>
</dbReference>